<organism evidence="1 2">
    <name type="scientific">Roseinatronobacter domitianus</name>
    <dbReference type="NCBI Taxonomy" id="2940293"/>
    <lineage>
        <taxon>Bacteria</taxon>
        <taxon>Pseudomonadati</taxon>
        <taxon>Pseudomonadota</taxon>
        <taxon>Alphaproteobacteria</taxon>
        <taxon>Rhodobacterales</taxon>
        <taxon>Paracoccaceae</taxon>
        <taxon>Roseinatronobacter</taxon>
    </lineage>
</organism>
<name>A0ABT0M621_9RHOB</name>
<dbReference type="EMBL" id="JALZWP010000042">
    <property type="protein sequence ID" value="MCL1630315.1"/>
    <property type="molecule type" value="Genomic_DNA"/>
</dbReference>
<evidence type="ECO:0008006" key="3">
    <source>
        <dbReference type="Google" id="ProtNLM"/>
    </source>
</evidence>
<reference evidence="1 2" key="1">
    <citation type="submission" date="2022-05" db="EMBL/GenBank/DDBJ databases">
        <title>Seasonal and diel survey of microbial diversity of the Tyrrhenian coast.</title>
        <authorList>
            <person name="Gattoni G."/>
            <person name="Corral P."/>
        </authorList>
    </citation>
    <scope>NUCLEOTIDE SEQUENCE [LARGE SCALE GENOMIC DNA]</scope>
    <source>
        <strain evidence="1 2">V10</strain>
    </source>
</reference>
<dbReference type="RefSeq" id="WP_249060964.1">
    <property type="nucleotide sequence ID" value="NZ_JALZWP010000042.1"/>
</dbReference>
<dbReference type="Proteomes" id="UP001202550">
    <property type="component" value="Unassembled WGS sequence"/>
</dbReference>
<protein>
    <recommendedName>
        <fullName evidence="3">EVE domain-containing protein</fullName>
    </recommendedName>
</protein>
<gene>
    <name evidence="1" type="ORF">M3N55_16540</name>
</gene>
<evidence type="ECO:0000313" key="1">
    <source>
        <dbReference type="EMBL" id="MCL1630315.1"/>
    </source>
</evidence>
<evidence type="ECO:0000313" key="2">
    <source>
        <dbReference type="Proteomes" id="UP001202550"/>
    </source>
</evidence>
<comment type="caution">
    <text evidence="1">The sequence shown here is derived from an EMBL/GenBank/DDBJ whole genome shotgun (WGS) entry which is preliminary data.</text>
</comment>
<proteinExistence type="predicted"/>
<keyword evidence="2" id="KW-1185">Reference proteome</keyword>
<sequence>MLDLADRPVWLTSFWGFSPDTWGCVGFSDNWRREKFLPDARKGALVVIYVTKGKGPDNQRGKVVGILETTGETGHIKQFLSGDAWEEKEADPKSRGKWQYAVRVSRAWIIDESEWQNVDDIFAETYGRSSAEAIGANGVRLSDEEAARLANLTVHEVPVYGQTGKLDSVVRPFSDALKPSRAVIPAKEPYFVGEVDGPKHLYILRLVGGVANWLGEPVDDEDERMIIKVGFSKSPYMRRDQIQSAYPAGRFKWEIMFPEPVPDTAPYLDAATAIKGEDAMKARLFKGGARVLGGEFYLAEEWLVRKCWTAGKMAAEGAEKAG</sequence>
<accession>A0ABT0M621</accession>